<evidence type="ECO:0000313" key="2">
    <source>
        <dbReference type="Proteomes" id="UP000025756"/>
    </source>
</evidence>
<comment type="caution">
    <text evidence="1">The sequence shown here is derived from an EMBL/GenBank/DDBJ whole genome shotgun (WGS) entry which is preliminary data.</text>
</comment>
<name>A0ABR4RDM3_BORBO</name>
<reference evidence="1 2" key="1">
    <citation type="submission" date="2014-03" db="EMBL/GenBank/DDBJ databases">
        <title>Genome sequence of Bordetella bronchiseptica.</title>
        <authorList>
            <person name="Harvill E."/>
            <person name="Goodfield L.L."/>
            <person name="Ivanov Y.V."/>
            <person name="Meyer J.A."/>
            <person name="Muse S.J."/>
            <person name="Jacobs N."/>
            <person name="Bendor L."/>
            <person name="Smallridge W.E."/>
            <person name="Brinkac L.M."/>
            <person name="Sanka R."/>
            <person name="Kim M."/>
            <person name="Losada L."/>
        </authorList>
    </citation>
    <scope>NUCLEOTIDE SEQUENCE [LARGE SCALE GENOMIC DNA]</scope>
    <source>
        <strain evidence="1 2">00-P-2796</strain>
    </source>
</reference>
<keyword evidence="2" id="KW-1185">Reference proteome</keyword>
<protein>
    <submittedName>
        <fullName evidence="1">Uncharacterized protein</fullName>
    </submittedName>
</protein>
<evidence type="ECO:0000313" key="1">
    <source>
        <dbReference type="EMBL" id="KCV34119.1"/>
    </source>
</evidence>
<organism evidence="1 2">
    <name type="scientific">Bordetella bronchiseptica 00-P-2796</name>
    <dbReference type="NCBI Taxonomy" id="1331199"/>
    <lineage>
        <taxon>Bacteria</taxon>
        <taxon>Pseudomonadati</taxon>
        <taxon>Pseudomonadota</taxon>
        <taxon>Betaproteobacteria</taxon>
        <taxon>Burkholderiales</taxon>
        <taxon>Alcaligenaceae</taxon>
        <taxon>Bordetella</taxon>
    </lineage>
</organism>
<dbReference type="Proteomes" id="UP000025756">
    <property type="component" value="Unassembled WGS sequence"/>
</dbReference>
<dbReference type="RefSeq" id="WP_143280210.1">
    <property type="nucleotide sequence ID" value="NZ_JGWH01000108.1"/>
</dbReference>
<accession>A0ABR4RDM3</accession>
<sequence length="84" mass="9004">MDIKQLSDSARKVHGADINFQVVRSVAWGNTDNCILVKGRNHSKAAADLSMCASRVGYRSKVEEQTSAGFQGSPSRVCSAVSFA</sequence>
<gene>
    <name evidence="1" type="ORF">L490_3353</name>
</gene>
<proteinExistence type="predicted"/>
<dbReference type="EMBL" id="JGWH01000108">
    <property type="protein sequence ID" value="KCV34119.1"/>
    <property type="molecule type" value="Genomic_DNA"/>
</dbReference>